<dbReference type="EMBL" id="CM027680">
    <property type="protein sequence ID" value="KAG0552195.1"/>
    <property type="molecule type" value="Genomic_DNA"/>
</dbReference>
<gene>
    <name evidence="3" type="ORF">BDA96_01G488200</name>
</gene>
<dbReference type="PANTHER" id="PTHR33086">
    <property type="entry name" value="OS05G0468200 PROTEIN-RELATED"/>
    <property type="match status" value="1"/>
</dbReference>
<dbReference type="KEGG" id="sbi:8054197"/>
<dbReference type="OMA" id="RINITSW"/>
<reference evidence="3" key="1">
    <citation type="journal article" date="2019" name="BMC Genomics">
        <title>A new reference genome for Sorghum bicolor reveals high levels of sequence similarity between sweet and grain genotypes: implications for the genetics of sugar metabolism.</title>
        <authorList>
            <person name="Cooper E.A."/>
            <person name="Brenton Z.W."/>
            <person name="Flinn B.S."/>
            <person name="Jenkins J."/>
            <person name="Shu S."/>
            <person name="Flowers D."/>
            <person name="Luo F."/>
            <person name="Wang Y."/>
            <person name="Xia P."/>
            <person name="Barry K."/>
            <person name="Daum C."/>
            <person name="Lipzen A."/>
            <person name="Yoshinaga Y."/>
            <person name="Schmutz J."/>
            <person name="Saski C."/>
            <person name="Vermerris W."/>
            <person name="Kresovich S."/>
        </authorList>
    </citation>
    <scope>NUCLEOTIDE SEQUENCE</scope>
</reference>
<name>A0A921S6A8_SORBI</name>
<evidence type="ECO:0000313" key="4">
    <source>
        <dbReference type="Proteomes" id="UP000807115"/>
    </source>
</evidence>
<feature type="domain" description="DUF1618" evidence="2">
    <location>
        <begin position="227"/>
        <end position="348"/>
    </location>
</feature>
<dbReference type="OrthoDB" id="686349at2759"/>
<dbReference type="Pfam" id="PF07762">
    <property type="entry name" value="DUF1618"/>
    <property type="match status" value="1"/>
</dbReference>
<sequence length="438" mass="49220">MDPSWVVLDRSVSLIARTGEKTTRGAGTSEFDTETWDVIEDEEAGVVLDNAIEEKKPMGVVDWVQDGLVRFVPELTKAPKISTISLLLPATPREIRAQLESVTVACADKNLLVLFTAPDSPYHASSGRYLVYDAEADTFIAPPRIDLEQFREVFGYVPAIVHLGQGGNFTLAVVVQSHLSSQYSVLLWSPSTDQERWVQRNVNFPSEVLHYSKIDLSFAFEESWACWVDLYFGIVAFSVVSDQLKFLPLPEPYVREWPPMPRMSPTVHSTMGCVDGVIKFLSMDGYDDDDCPKDRINITSWTLQEKWSNDGDLLMANLWADSTFVAIPDLQQQVPMCPVLSLKEPNMVSFFFSDIGYVDGHVATKGEYVLSLNMKSKKIQSWSICPPGRSLEFIPRVIATDFCAYKHWSCMDYQGNVTSSKREGACHSSSRAPRKQKK</sequence>
<dbReference type="PANTHER" id="PTHR33086:SF94">
    <property type="entry name" value="EXPRESSED PROTEIN"/>
    <property type="match status" value="1"/>
</dbReference>
<protein>
    <recommendedName>
        <fullName evidence="2">DUF1618 domain-containing protein</fullName>
    </recommendedName>
</protein>
<evidence type="ECO:0000313" key="3">
    <source>
        <dbReference type="EMBL" id="KAG0552195.1"/>
    </source>
</evidence>
<dbReference type="InterPro" id="IPR011676">
    <property type="entry name" value="DUF1618"/>
</dbReference>
<organism evidence="3 4">
    <name type="scientific">Sorghum bicolor</name>
    <name type="common">Sorghum</name>
    <name type="synonym">Sorghum vulgare</name>
    <dbReference type="NCBI Taxonomy" id="4558"/>
    <lineage>
        <taxon>Eukaryota</taxon>
        <taxon>Viridiplantae</taxon>
        <taxon>Streptophyta</taxon>
        <taxon>Embryophyta</taxon>
        <taxon>Tracheophyta</taxon>
        <taxon>Spermatophyta</taxon>
        <taxon>Magnoliopsida</taxon>
        <taxon>Liliopsida</taxon>
        <taxon>Poales</taxon>
        <taxon>Poaceae</taxon>
        <taxon>PACMAD clade</taxon>
        <taxon>Panicoideae</taxon>
        <taxon>Andropogonodae</taxon>
        <taxon>Andropogoneae</taxon>
        <taxon>Sorghinae</taxon>
        <taxon>Sorghum</taxon>
    </lineage>
</organism>
<evidence type="ECO:0000256" key="1">
    <source>
        <dbReference type="SAM" id="MobiDB-lite"/>
    </source>
</evidence>
<comment type="caution">
    <text evidence="3">The sequence shown here is derived from an EMBL/GenBank/DDBJ whole genome shotgun (WGS) entry which is preliminary data.</text>
</comment>
<dbReference type="Gramene" id="EER92647">
    <property type="protein sequence ID" value="EER92647"/>
    <property type="gene ID" value="SORBI_3001G457700"/>
</dbReference>
<feature type="region of interest" description="Disordered" evidence="1">
    <location>
        <begin position="418"/>
        <end position="438"/>
    </location>
</feature>
<proteinExistence type="predicted"/>
<evidence type="ECO:0000259" key="2">
    <source>
        <dbReference type="Pfam" id="PF07762"/>
    </source>
</evidence>
<dbReference type="Proteomes" id="UP000807115">
    <property type="component" value="Chromosome 1"/>
</dbReference>
<accession>A0A921S6A8</accession>
<dbReference type="AlphaFoldDB" id="A0A921S6A8"/>
<reference evidence="3" key="2">
    <citation type="submission" date="2020-10" db="EMBL/GenBank/DDBJ databases">
        <authorList>
            <person name="Cooper E.A."/>
            <person name="Brenton Z.W."/>
            <person name="Flinn B.S."/>
            <person name="Jenkins J."/>
            <person name="Shu S."/>
            <person name="Flowers D."/>
            <person name="Luo F."/>
            <person name="Wang Y."/>
            <person name="Xia P."/>
            <person name="Barry K."/>
            <person name="Daum C."/>
            <person name="Lipzen A."/>
            <person name="Yoshinaga Y."/>
            <person name="Schmutz J."/>
            <person name="Saski C."/>
            <person name="Vermerris W."/>
            <person name="Kresovich S."/>
        </authorList>
    </citation>
    <scope>NUCLEOTIDE SEQUENCE</scope>
</reference>